<evidence type="ECO:0000313" key="2">
    <source>
        <dbReference type="EMBL" id="MBI5975986.1"/>
    </source>
</evidence>
<dbReference type="SUPFAM" id="SSF53067">
    <property type="entry name" value="Actin-like ATPase domain"/>
    <property type="match status" value="2"/>
</dbReference>
<dbReference type="Proteomes" id="UP000751852">
    <property type="component" value="Unassembled WGS sequence"/>
</dbReference>
<dbReference type="PANTHER" id="PTHR11735:SF11">
    <property type="entry name" value="TRNA THREONYLCARBAMOYLADENOSINE BIOSYNTHESIS PROTEIN TSAB"/>
    <property type="match status" value="1"/>
</dbReference>
<dbReference type="RefSeq" id="WP_198618752.1">
    <property type="nucleotide sequence ID" value="NZ_JABANU010000039.1"/>
</dbReference>
<evidence type="ECO:0000259" key="1">
    <source>
        <dbReference type="Pfam" id="PF00814"/>
    </source>
</evidence>
<evidence type="ECO:0000313" key="3">
    <source>
        <dbReference type="Proteomes" id="UP000751852"/>
    </source>
</evidence>
<dbReference type="Gene3D" id="3.30.420.40">
    <property type="match status" value="2"/>
</dbReference>
<gene>
    <name evidence="2" type="primary">tsaB</name>
    <name evidence="2" type="ORF">HHH54_10500</name>
</gene>
<dbReference type="PANTHER" id="PTHR11735">
    <property type="entry name" value="TRNA N6-ADENOSINE THREONYLCARBAMOYLTRANSFERASE"/>
    <property type="match status" value="1"/>
</dbReference>
<dbReference type="InterPro" id="IPR043129">
    <property type="entry name" value="ATPase_NBD"/>
</dbReference>
<dbReference type="CDD" id="cd24032">
    <property type="entry name" value="ASKHA_NBD_TsaB"/>
    <property type="match status" value="1"/>
</dbReference>
<dbReference type="InterPro" id="IPR022496">
    <property type="entry name" value="T6A_TsaB"/>
</dbReference>
<protein>
    <submittedName>
        <fullName evidence="2">tRNA (Adenosine(37)-N6)-threonylcarbamoyltransferase complex dimerization subunit type 1 TsaB</fullName>
    </submittedName>
</protein>
<reference evidence="2 3" key="1">
    <citation type="submission" date="2020-04" db="EMBL/GenBank/DDBJ databases">
        <title>Staphylococcus species from domestic dog.</title>
        <authorList>
            <person name="Paterson G.K."/>
        </authorList>
    </citation>
    <scope>NUCLEOTIDE SEQUENCE [LARGE SCALE GENOMIC DNA]</scope>
    <source>
        <strain evidence="2 3">H16/1A</strain>
    </source>
</reference>
<accession>A0ABS0TB57</accession>
<keyword evidence="3" id="KW-1185">Reference proteome</keyword>
<sequence>MYSLCIDTSNQPISVALLKDGNVLNTHTSAIKRNHSIQLMPMIETLLKEADIQAKTLSEIIVAEGPGSYTGLRIGVTTAKTLAYTLNLKLYGVSSLKALAATTDLKDYWIVPIIDARRQHVFTGVYEWQNEQLVSVMGDRYIAIETLLDQLKDQSKIVFVGRDVQQFDILSNYYLKPNLPQAEHLYHLKGEPVTIHNFVPQYLKLSEAEQNWLNQQSKTNSTLDA</sequence>
<comment type="caution">
    <text evidence="2">The sequence shown here is derived from an EMBL/GenBank/DDBJ whole genome shotgun (WGS) entry which is preliminary data.</text>
</comment>
<dbReference type="Pfam" id="PF00814">
    <property type="entry name" value="TsaD"/>
    <property type="match status" value="1"/>
</dbReference>
<dbReference type="InterPro" id="IPR000905">
    <property type="entry name" value="Gcp-like_dom"/>
</dbReference>
<organism evidence="2 3">
    <name type="scientific">Staphylococcus canis</name>
    <dbReference type="NCBI Taxonomy" id="2724942"/>
    <lineage>
        <taxon>Bacteria</taxon>
        <taxon>Bacillati</taxon>
        <taxon>Bacillota</taxon>
        <taxon>Bacilli</taxon>
        <taxon>Bacillales</taxon>
        <taxon>Staphylococcaceae</taxon>
        <taxon>Staphylococcus</taxon>
    </lineage>
</organism>
<dbReference type="NCBIfam" id="TIGR03725">
    <property type="entry name" value="T6A_YeaZ"/>
    <property type="match status" value="1"/>
</dbReference>
<dbReference type="EMBL" id="JABANU010000039">
    <property type="protein sequence ID" value="MBI5975986.1"/>
    <property type="molecule type" value="Genomic_DNA"/>
</dbReference>
<name>A0ABS0TB57_9STAP</name>
<feature type="domain" description="Gcp-like" evidence="1">
    <location>
        <begin position="31"/>
        <end position="154"/>
    </location>
</feature>
<proteinExistence type="predicted"/>